<dbReference type="GO" id="GO:0045936">
    <property type="term" value="P:negative regulation of phosphate metabolic process"/>
    <property type="evidence" value="ECO:0007669"/>
    <property type="project" value="InterPro"/>
</dbReference>
<evidence type="ECO:0000313" key="10">
    <source>
        <dbReference type="EMBL" id="SOD99065.1"/>
    </source>
</evidence>
<feature type="domain" description="PhoU" evidence="9">
    <location>
        <begin position="24"/>
        <end position="112"/>
    </location>
</feature>
<comment type="function">
    <text evidence="7 8">Plays a role in the regulation of phosphate uptake.</text>
</comment>
<dbReference type="InterPro" id="IPR026022">
    <property type="entry name" value="PhoU_dom"/>
</dbReference>
<evidence type="ECO:0000313" key="11">
    <source>
        <dbReference type="Proteomes" id="UP000219621"/>
    </source>
</evidence>
<dbReference type="InterPro" id="IPR028366">
    <property type="entry name" value="PhoU"/>
</dbReference>
<evidence type="ECO:0000256" key="8">
    <source>
        <dbReference type="PIRNR" id="PIRNR003107"/>
    </source>
</evidence>
<evidence type="ECO:0000256" key="3">
    <source>
        <dbReference type="ARBA" id="ARBA00011738"/>
    </source>
</evidence>
<evidence type="ECO:0000256" key="2">
    <source>
        <dbReference type="ARBA" id="ARBA00008107"/>
    </source>
</evidence>
<dbReference type="GO" id="GO:0006817">
    <property type="term" value="P:phosphate ion transport"/>
    <property type="evidence" value="ECO:0007669"/>
    <property type="project" value="UniProtKB-KW"/>
</dbReference>
<evidence type="ECO:0000259" key="9">
    <source>
        <dbReference type="Pfam" id="PF01895"/>
    </source>
</evidence>
<evidence type="ECO:0000256" key="4">
    <source>
        <dbReference type="ARBA" id="ARBA00022448"/>
    </source>
</evidence>
<protein>
    <recommendedName>
        <fullName evidence="8">Phosphate-specific transport system accessory protein PhoU</fullName>
    </recommendedName>
</protein>
<comment type="subunit">
    <text evidence="3 8">Homodimer.</text>
</comment>
<accession>A0A286GU33</accession>
<dbReference type="PANTHER" id="PTHR42930">
    <property type="entry name" value="PHOSPHATE-SPECIFIC TRANSPORT SYSTEM ACCESSORY PROTEIN PHOU"/>
    <property type="match status" value="1"/>
</dbReference>
<dbReference type="PANTHER" id="PTHR42930:SF3">
    <property type="entry name" value="PHOSPHATE-SPECIFIC TRANSPORT SYSTEM ACCESSORY PROTEIN PHOU"/>
    <property type="match status" value="1"/>
</dbReference>
<feature type="domain" description="PhoU" evidence="9">
    <location>
        <begin position="129"/>
        <end position="211"/>
    </location>
</feature>
<keyword evidence="11" id="KW-1185">Reference proteome</keyword>
<dbReference type="Gene3D" id="1.20.58.220">
    <property type="entry name" value="Phosphate transport system protein phou homolog 2, domain 2"/>
    <property type="match status" value="1"/>
</dbReference>
<dbReference type="EMBL" id="OCNJ01000008">
    <property type="protein sequence ID" value="SOD99065.1"/>
    <property type="molecule type" value="Genomic_DNA"/>
</dbReference>
<keyword evidence="5 8" id="KW-0963">Cytoplasm</keyword>
<name>A0A286GU33_9PROT</name>
<reference evidence="10 11" key="1">
    <citation type="submission" date="2017-09" db="EMBL/GenBank/DDBJ databases">
        <authorList>
            <person name="Ehlers B."/>
            <person name="Leendertz F.H."/>
        </authorList>
    </citation>
    <scope>NUCLEOTIDE SEQUENCE [LARGE SCALE GENOMIC DNA]</scope>
    <source>
        <strain evidence="10 11">USBA 140</strain>
    </source>
</reference>
<evidence type="ECO:0000256" key="6">
    <source>
        <dbReference type="ARBA" id="ARBA00022592"/>
    </source>
</evidence>
<dbReference type="OrthoDB" id="9814256at2"/>
<dbReference type="GO" id="GO:0030643">
    <property type="term" value="P:intracellular phosphate ion homeostasis"/>
    <property type="evidence" value="ECO:0007669"/>
    <property type="project" value="InterPro"/>
</dbReference>
<evidence type="ECO:0000256" key="7">
    <source>
        <dbReference type="ARBA" id="ARBA00056181"/>
    </source>
</evidence>
<dbReference type="SUPFAM" id="SSF109755">
    <property type="entry name" value="PhoU-like"/>
    <property type="match status" value="1"/>
</dbReference>
<dbReference type="Proteomes" id="UP000219621">
    <property type="component" value="Unassembled WGS sequence"/>
</dbReference>
<dbReference type="NCBIfam" id="TIGR02135">
    <property type="entry name" value="phoU_full"/>
    <property type="match status" value="1"/>
</dbReference>
<evidence type="ECO:0000256" key="5">
    <source>
        <dbReference type="ARBA" id="ARBA00022490"/>
    </source>
</evidence>
<dbReference type="PIRSF" id="PIRSF003107">
    <property type="entry name" value="PhoU"/>
    <property type="match status" value="1"/>
</dbReference>
<evidence type="ECO:0000256" key="1">
    <source>
        <dbReference type="ARBA" id="ARBA00004496"/>
    </source>
</evidence>
<proteinExistence type="inferred from homology"/>
<dbReference type="AlphaFoldDB" id="A0A286GU33"/>
<dbReference type="Pfam" id="PF01895">
    <property type="entry name" value="PhoU"/>
    <property type="match status" value="2"/>
</dbReference>
<dbReference type="InterPro" id="IPR038078">
    <property type="entry name" value="PhoU-like_sf"/>
</dbReference>
<organism evidence="10 11">
    <name type="scientific">Caenispirillum bisanense</name>
    <dbReference type="NCBI Taxonomy" id="414052"/>
    <lineage>
        <taxon>Bacteria</taxon>
        <taxon>Pseudomonadati</taxon>
        <taxon>Pseudomonadota</taxon>
        <taxon>Alphaproteobacteria</taxon>
        <taxon>Rhodospirillales</taxon>
        <taxon>Novispirillaceae</taxon>
        <taxon>Caenispirillum</taxon>
    </lineage>
</organism>
<dbReference type="FunFam" id="1.20.58.220:FF:000004">
    <property type="entry name" value="Phosphate-specific transport system accessory protein PhoU"/>
    <property type="match status" value="1"/>
</dbReference>
<keyword evidence="6 8" id="KW-0592">Phosphate transport</keyword>
<sequence length="243" mass="27360">MAGYGDPHTVRSFDEELTHLNEMIARMGGLAETQLADALQSILDGDEAKAKRVVEDDHQIDVVHTDVEEFAIRMLALRQPMADDLRAIIQSLKAAATLERIGDNAASCAKRVHVLHESPAVPPLKSAVRMGWLVLDMLKQSVDAYLRRDVERAIAVRNRDSEVDDFYSSLFRELLTYMMEDTRNITPCTHLLFIAKNLERIGDQATNLAEMTYYLVTGKTLKTDRPKNDTSSFTIVEPKHFDG</sequence>
<keyword evidence="4 8" id="KW-0813">Transport</keyword>
<dbReference type="GO" id="GO:0005737">
    <property type="term" value="C:cytoplasm"/>
    <property type="evidence" value="ECO:0007669"/>
    <property type="project" value="UniProtKB-SubCell"/>
</dbReference>
<dbReference type="RefSeq" id="WP_097280601.1">
    <property type="nucleotide sequence ID" value="NZ_OCNJ01000008.1"/>
</dbReference>
<gene>
    <name evidence="10" type="ORF">SAMN05421508_108207</name>
</gene>
<comment type="subcellular location">
    <subcellularLocation>
        <location evidence="1 8">Cytoplasm</location>
    </subcellularLocation>
</comment>
<comment type="similarity">
    <text evidence="2 8">Belongs to the PhoU family.</text>
</comment>